<dbReference type="PROSITE" id="PS00383">
    <property type="entry name" value="TYR_PHOSPHATASE_1"/>
    <property type="match status" value="1"/>
</dbReference>
<organism evidence="9 10">
    <name type="scientific">Schistosoma japonicum</name>
    <name type="common">Blood fluke</name>
    <dbReference type="NCBI Taxonomy" id="6182"/>
    <lineage>
        <taxon>Eukaryota</taxon>
        <taxon>Metazoa</taxon>
        <taxon>Spiralia</taxon>
        <taxon>Lophotrochozoa</taxon>
        <taxon>Platyhelminthes</taxon>
        <taxon>Trematoda</taxon>
        <taxon>Digenea</taxon>
        <taxon>Strigeidida</taxon>
        <taxon>Schistosomatoidea</taxon>
        <taxon>Schistosomatidae</taxon>
        <taxon>Schistosoma</taxon>
    </lineage>
</organism>
<feature type="compositionally biased region" description="Polar residues" evidence="5">
    <location>
        <begin position="310"/>
        <end position="335"/>
    </location>
</feature>
<dbReference type="AlphaFoldDB" id="A0A4Z2DS30"/>
<protein>
    <recommendedName>
        <fullName evidence="2">protein-tyrosine-phosphatase</fullName>
        <ecNumber evidence="2">3.1.3.48</ecNumber>
    </recommendedName>
</protein>
<dbReference type="SUPFAM" id="SSF52799">
    <property type="entry name" value="(Phosphotyrosine protein) phosphatases II"/>
    <property type="match status" value="1"/>
</dbReference>
<dbReference type="InterPro" id="IPR029021">
    <property type="entry name" value="Prot-tyrosine_phosphatase-like"/>
</dbReference>
<feature type="region of interest" description="Disordered" evidence="5">
    <location>
        <begin position="412"/>
        <end position="433"/>
    </location>
</feature>
<evidence type="ECO:0000256" key="5">
    <source>
        <dbReference type="SAM" id="MobiDB-lite"/>
    </source>
</evidence>
<evidence type="ECO:0000256" key="6">
    <source>
        <dbReference type="SAM" id="SignalP"/>
    </source>
</evidence>
<evidence type="ECO:0000259" key="8">
    <source>
        <dbReference type="PROSITE" id="PS50056"/>
    </source>
</evidence>
<feature type="compositionally biased region" description="Low complexity" evidence="5">
    <location>
        <begin position="336"/>
        <end position="349"/>
    </location>
</feature>
<keyword evidence="6" id="KW-0732">Signal</keyword>
<dbReference type="SMART" id="SM00195">
    <property type="entry name" value="DSPc"/>
    <property type="match status" value="1"/>
</dbReference>
<evidence type="ECO:0000313" key="10">
    <source>
        <dbReference type="Proteomes" id="UP000311919"/>
    </source>
</evidence>
<keyword evidence="4" id="KW-0904">Protein phosphatase</keyword>
<dbReference type="CDD" id="cd14499">
    <property type="entry name" value="CDC14_C"/>
    <property type="match status" value="1"/>
</dbReference>
<dbReference type="InterPro" id="IPR000387">
    <property type="entry name" value="Tyr_Pase_dom"/>
</dbReference>
<dbReference type="InterPro" id="IPR044506">
    <property type="entry name" value="CDC14_C"/>
</dbReference>
<dbReference type="STRING" id="6182.A0A4Z2DS30"/>
<dbReference type="EC" id="3.1.3.48" evidence="2"/>
<name>A0A4Z2DS30_SCHJA</name>
<feature type="compositionally biased region" description="Polar residues" evidence="5">
    <location>
        <begin position="499"/>
        <end position="509"/>
    </location>
</feature>
<gene>
    <name evidence="9" type="ORF">EWB00_009077</name>
</gene>
<feature type="region of interest" description="Disordered" evidence="5">
    <location>
        <begin position="310"/>
        <end position="349"/>
    </location>
</feature>
<dbReference type="PROSITE" id="PS50056">
    <property type="entry name" value="TYR_PHOSPHATASE_2"/>
    <property type="match status" value="1"/>
</dbReference>
<evidence type="ECO:0000256" key="3">
    <source>
        <dbReference type="ARBA" id="ARBA00022801"/>
    </source>
</evidence>
<dbReference type="GO" id="GO:0004725">
    <property type="term" value="F:protein tyrosine phosphatase activity"/>
    <property type="evidence" value="ECO:0007669"/>
    <property type="project" value="UniProtKB-EC"/>
</dbReference>
<keyword evidence="3" id="KW-0378">Hydrolase</keyword>
<dbReference type="InterPro" id="IPR016130">
    <property type="entry name" value="Tyr_Pase_AS"/>
</dbReference>
<accession>A0A4Z2DS30</accession>
<feature type="signal peptide" evidence="6">
    <location>
        <begin position="1"/>
        <end position="23"/>
    </location>
</feature>
<evidence type="ECO:0000256" key="4">
    <source>
        <dbReference type="ARBA" id="ARBA00022912"/>
    </source>
</evidence>
<dbReference type="Proteomes" id="UP000311919">
    <property type="component" value="Unassembled WGS sequence"/>
</dbReference>
<feature type="chain" id="PRO_5021464178" description="protein-tyrosine-phosphatase" evidence="6">
    <location>
        <begin position="24"/>
        <end position="1013"/>
    </location>
</feature>
<dbReference type="InterPro" id="IPR050561">
    <property type="entry name" value="PTP"/>
</dbReference>
<feature type="region of interest" description="Disordered" evidence="5">
    <location>
        <begin position="452"/>
        <end position="509"/>
    </location>
</feature>
<feature type="compositionally biased region" description="Polar residues" evidence="5">
    <location>
        <begin position="852"/>
        <end position="861"/>
    </location>
</feature>
<evidence type="ECO:0000313" key="9">
    <source>
        <dbReference type="EMBL" id="TNN19356.1"/>
    </source>
</evidence>
<sequence>DASFGASTYHLTLLDCLFAVAKALLNKFLDFDTFDLQEYEHFEKVENGDLSWIIPNKFIAFCGPHSQTKIENGYPLHSPEAYFPYFRKRNVTTIIRLNKKVYDAKRFTNAGFAHYDLFFTDGSCPSDQIMNKFLEICENVSGAIAVHCKAGLGRTGTLIGCYLMKHYKLTSREVIGWIRICRPGSIIGPQQHWLDLKQAICWQSGELYREKQRQLSTKFNRLELLRSSDEDINVKLENTSILQEDSVDRILKNNNLLMRKSSENGLSLRNSKTSRSVTPVSFVRFSNPSNVLDNKNCRVITSETQFKCSTDSVGRVQNQREASSVNLNTNVSNDKSNAMNTTASNNIANNNDINVASLPVSSDISDGSSNNSHSDINSCTSTSSSASITETLTNSPRCYNIIIKNVNLSQLPKEQSKNTSKLNSDTSLSKTSSDISSKCIDREVVIKPVLINKQQKSKKTSKLNSKSRISQGDQLNKIKAMRRPNQQRASEFQKHNKPDSTNSNSSLHNNFSRASYSSLDLNKLYHVSSSCASSMTNVQHQSPRSAVIYSSSLDNFNFNSSHLSTKNNRCQHVSPIDSSKVSKLKSVVHTFTPSTVSPSCPPRFTRYSNRQLSSRHNGSITVKVRNRVGAKRNKPLPTFTSTDPNNVSIPENTLDKEQLMINSISMFSNRGVTSSKNASVPMMIDNMSVPSMNNTSATRKSNFGHTFSTSASIRRINRNNDNGNLMNIPVYDNIVHSKIDTFINSKYTSLSSSNQNSFNNVLNSLTLDYNNILSNNNNSNSNNSHSPIKRPTYNLRQNVRKEQQEHKSYADSKTHPQQDLLYKQRSTATAVHSTKTSNHIHASPDFKPASPNYHSTKSSGTKTIRLPMTSLYSEDTLFTLNNQSETIAKSPAVTNPINKLSREPYFTRSFRAKALHNSATDLSDILIGSQLSNYSNSSTYESLLSSAQNSNASINLHSSPSPSSLSSESSMFISQTGISFASLPSRVHFHHPSVATNSSDQNHMNIIKRIRMS</sequence>
<reference evidence="9 10" key="1">
    <citation type="submission" date="2019-03" db="EMBL/GenBank/DDBJ databases">
        <title>An improved genome assembly of the fluke Schistosoma japonicum.</title>
        <authorList>
            <person name="Hu W."/>
            <person name="Luo F."/>
            <person name="Yin M."/>
            <person name="Mo X."/>
            <person name="Sun C."/>
            <person name="Wu Q."/>
            <person name="Zhu B."/>
            <person name="Xiang M."/>
            <person name="Wang J."/>
            <person name="Wang Y."/>
            <person name="Zhang T."/>
            <person name="Xu B."/>
            <person name="Zheng H."/>
            <person name="Feng Z."/>
        </authorList>
    </citation>
    <scope>NUCLEOTIDE SEQUENCE [LARGE SCALE GENOMIC DNA]</scope>
    <source>
        <strain evidence="9">HuSjv2</strain>
        <tissue evidence="9">Worms</tissue>
    </source>
</reference>
<dbReference type="PANTHER" id="PTHR23339">
    <property type="entry name" value="TYROSINE SPECIFIC PROTEIN PHOSPHATASE AND DUAL SPECIFICITY PROTEIN PHOSPHATASE"/>
    <property type="match status" value="1"/>
</dbReference>
<feature type="region of interest" description="Disordered" evidence="5">
    <location>
        <begin position="837"/>
        <end position="861"/>
    </location>
</feature>
<feature type="region of interest" description="Disordered" evidence="5">
    <location>
        <begin position="362"/>
        <end position="386"/>
    </location>
</feature>
<dbReference type="OrthoDB" id="266663at2759"/>
<keyword evidence="10" id="KW-1185">Reference proteome</keyword>
<dbReference type="EMBL" id="SKCS01000051">
    <property type="protein sequence ID" value="TNN19356.1"/>
    <property type="molecule type" value="Genomic_DNA"/>
</dbReference>
<evidence type="ECO:0000256" key="2">
    <source>
        <dbReference type="ARBA" id="ARBA00013064"/>
    </source>
</evidence>
<feature type="domain" description="Tyrosine-protein phosphatase" evidence="7">
    <location>
        <begin position="49"/>
        <end position="208"/>
    </location>
</feature>
<comment type="caution">
    <text evidence="9">The sequence shown here is derived from an EMBL/GenBank/DDBJ whole genome shotgun (WGS) entry which is preliminary data.</text>
</comment>
<feature type="domain" description="Tyrosine specific protein phosphatases" evidence="8">
    <location>
        <begin position="131"/>
        <end position="193"/>
    </location>
</feature>
<proteinExistence type="inferred from homology"/>
<dbReference type="InterPro" id="IPR020422">
    <property type="entry name" value="TYR_PHOSPHATASE_DUAL_dom"/>
</dbReference>
<feature type="compositionally biased region" description="Low complexity" evidence="5">
    <location>
        <begin position="418"/>
        <end position="433"/>
    </location>
</feature>
<dbReference type="Pfam" id="PF22785">
    <property type="entry name" value="Tc-R-P"/>
    <property type="match status" value="1"/>
</dbReference>
<dbReference type="FunFam" id="3.90.190.10:FF:000006">
    <property type="entry name" value="Dual specificity protein phosphatase CDC14B"/>
    <property type="match status" value="1"/>
</dbReference>
<evidence type="ECO:0000256" key="1">
    <source>
        <dbReference type="ARBA" id="ARBA00007315"/>
    </source>
</evidence>
<feature type="non-terminal residue" evidence="9">
    <location>
        <position position="1"/>
    </location>
</feature>
<dbReference type="Gene3D" id="3.90.190.10">
    <property type="entry name" value="Protein tyrosine phosphatase superfamily"/>
    <property type="match status" value="1"/>
</dbReference>
<dbReference type="PROSITE" id="PS50054">
    <property type="entry name" value="TYR_PHOSPHATASE_DUAL"/>
    <property type="match status" value="1"/>
</dbReference>
<evidence type="ECO:0000259" key="7">
    <source>
        <dbReference type="PROSITE" id="PS50054"/>
    </source>
</evidence>
<comment type="similarity">
    <text evidence="1">Belongs to the protein-tyrosine phosphatase family. Non-receptor class CDC14 subfamily.</text>
</comment>